<keyword evidence="2" id="KW-1185">Reference proteome</keyword>
<dbReference type="AlphaFoldDB" id="A0A840W7B5"/>
<organism evidence="1 2">
    <name type="scientific">Nocardiopsis metallicus</name>
    <dbReference type="NCBI Taxonomy" id="179819"/>
    <lineage>
        <taxon>Bacteria</taxon>
        <taxon>Bacillati</taxon>
        <taxon>Actinomycetota</taxon>
        <taxon>Actinomycetes</taxon>
        <taxon>Streptosporangiales</taxon>
        <taxon>Nocardiopsidaceae</taxon>
        <taxon>Nocardiopsis</taxon>
    </lineage>
</organism>
<evidence type="ECO:0000313" key="2">
    <source>
        <dbReference type="Proteomes" id="UP000579647"/>
    </source>
</evidence>
<accession>A0A840W7B5</accession>
<dbReference type="EMBL" id="JACHDO010000001">
    <property type="protein sequence ID" value="MBB5491924.1"/>
    <property type="molecule type" value="Genomic_DNA"/>
</dbReference>
<protein>
    <submittedName>
        <fullName evidence="1">Uncharacterized protein</fullName>
    </submittedName>
</protein>
<sequence>MPRGAFDDLAHAARAASGGRFSVGVEGRLAVVSSVFDAMAGPEGPWDPEDLDRSPRWAEVRRAAADLLRNLQDTPLWSGYPE</sequence>
<name>A0A840W7B5_9ACTN</name>
<dbReference type="RefSeq" id="WP_184365520.1">
    <property type="nucleotide sequence ID" value="NZ_BAAAKM010000021.1"/>
</dbReference>
<comment type="caution">
    <text evidence="1">The sequence shown here is derived from an EMBL/GenBank/DDBJ whole genome shotgun (WGS) entry which is preliminary data.</text>
</comment>
<proteinExistence type="predicted"/>
<reference evidence="1 2" key="1">
    <citation type="submission" date="2020-08" db="EMBL/GenBank/DDBJ databases">
        <title>Sequencing the genomes of 1000 actinobacteria strains.</title>
        <authorList>
            <person name="Klenk H.-P."/>
        </authorList>
    </citation>
    <scope>NUCLEOTIDE SEQUENCE [LARGE SCALE GENOMIC DNA]</scope>
    <source>
        <strain evidence="1 2">DSM 44598</strain>
    </source>
</reference>
<dbReference type="Proteomes" id="UP000579647">
    <property type="component" value="Unassembled WGS sequence"/>
</dbReference>
<evidence type="ECO:0000313" key="1">
    <source>
        <dbReference type="EMBL" id="MBB5491924.1"/>
    </source>
</evidence>
<gene>
    <name evidence="1" type="ORF">HNR07_003061</name>
</gene>